<sequence>MRGKFVRQNVGVCRHDRVANLHSPPIQVISSANQAKHRHSGRKSQKPCLLLGRHPGMHIFREPLQGVSEILKTSVNSTRPGIRLFYRCASRNIHRKIRDRCLYRLPVERVPATPSCGHLTATQPQPLRDLRGRRHFLHGDHVNIRFRADLTRFGKERSFTLFAMTSSKPVRGKSSHHWAGSDVNATPMLRNDQAFGLQSLERVPHRHACHTVVLHQPGFRGKLVTLAQPSALNRITKLISDLSEYGTVTGRIHRSKAHHLRAHRNSSTRTDVY</sequence>
<proteinExistence type="predicted"/>
<evidence type="ECO:0000313" key="2">
    <source>
        <dbReference type="Proteomes" id="UP000284824"/>
    </source>
</evidence>
<comment type="caution">
    <text evidence="1">The sequence shown here is derived from an EMBL/GenBank/DDBJ whole genome shotgun (WGS) entry which is preliminary data.</text>
</comment>
<evidence type="ECO:0000313" key="1">
    <source>
        <dbReference type="EMBL" id="RVX43338.1"/>
    </source>
</evidence>
<keyword evidence="2" id="KW-1185">Reference proteome</keyword>
<dbReference type="EMBL" id="SAUN01000001">
    <property type="protein sequence ID" value="RVX43338.1"/>
    <property type="molecule type" value="Genomic_DNA"/>
</dbReference>
<reference evidence="1 2" key="1">
    <citation type="submission" date="2019-01" db="EMBL/GenBank/DDBJ databases">
        <title>Sequencing the genomes of 1000 actinobacteria strains.</title>
        <authorList>
            <person name="Klenk H.-P."/>
        </authorList>
    </citation>
    <scope>NUCLEOTIDE SEQUENCE [LARGE SCALE GENOMIC DNA]</scope>
    <source>
        <strain evidence="1 2">DSM 43925</strain>
    </source>
</reference>
<gene>
    <name evidence="1" type="ORF">EDD27_6019</name>
</gene>
<accession>A0A438MCD0</accession>
<name>A0A438MCD0_9ACTN</name>
<protein>
    <submittedName>
        <fullName evidence="1">Uncharacterized protein</fullName>
    </submittedName>
</protein>
<dbReference type="Proteomes" id="UP000284824">
    <property type="component" value="Unassembled WGS sequence"/>
</dbReference>
<dbReference type="AlphaFoldDB" id="A0A438MCD0"/>
<organism evidence="1 2">
    <name type="scientific">Nonomuraea polychroma</name>
    <dbReference type="NCBI Taxonomy" id="46176"/>
    <lineage>
        <taxon>Bacteria</taxon>
        <taxon>Bacillati</taxon>
        <taxon>Actinomycetota</taxon>
        <taxon>Actinomycetes</taxon>
        <taxon>Streptosporangiales</taxon>
        <taxon>Streptosporangiaceae</taxon>
        <taxon>Nonomuraea</taxon>
    </lineage>
</organism>